<sequence>MKNQQPKNVLSALGLSSFVFGMLIAAVALGANMLRPTVHVGNTSLDLAQVVVLVLGVVLVLAGGMLTFLKGKVVRLMRWDEDVQVAEQA</sequence>
<keyword evidence="1" id="KW-0472">Membrane</keyword>
<comment type="caution">
    <text evidence="2">The sequence shown here is derived from an EMBL/GenBank/DDBJ whole genome shotgun (WGS) entry which is preliminary data.</text>
</comment>
<keyword evidence="1" id="KW-1133">Transmembrane helix</keyword>
<evidence type="ECO:0000313" key="3">
    <source>
        <dbReference type="Proteomes" id="UP000654345"/>
    </source>
</evidence>
<name>A0ABQ3ULY4_9CHLR</name>
<organism evidence="2 3">
    <name type="scientific">Ktedonobacter robiniae</name>
    <dbReference type="NCBI Taxonomy" id="2778365"/>
    <lineage>
        <taxon>Bacteria</taxon>
        <taxon>Bacillati</taxon>
        <taxon>Chloroflexota</taxon>
        <taxon>Ktedonobacteria</taxon>
        <taxon>Ktedonobacterales</taxon>
        <taxon>Ktedonobacteraceae</taxon>
        <taxon>Ktedonobacter</taxon>
    </lineage>
</organism>
<protein>
    <submittedName>
        <fullName evidence="2">Uncharacterized protein</fullName>
    </submittedName>
</protein>
<evidence type="ECO:0000256" key="1">
    <source>
        <dbReference type="SAM" id="Phobius"/>
    </source>
</evidence>
<reference evidence="2 3" key="1">
    <citation type="journal article" date="2021" name="Int. J. Syst. Evol. Microbiol.">
        <title>Reticulibacter mediterranei gen. nov., sp. nov., within the new family Reticulibacteraceae fam. nov., and Ktedonospora formicarum gen. nov., sp. nov., Ktedonobacter robiniae sp. nov., Dictyobacter formicarum sp. nov. and Dictyobacter arantiisoli sp. nov., belonging to the class Ktedonobacteria.</title>
        <authorList>
            <person name="Yabe S."/>
            <person name="Zheng Y."/>
            <person name="Wang C.M."/>
            <person name="Sakai Y."/>
            <person name="Abe K."/>
            <person name="Yokota A."/>
            <person name="Donadio S."/>
            <person name="Cavaletti L."/>
            <person name="Monciardini P."/>
        </authorList>
    </citation>
    <scope>NUCLEOTIDE SEQUENCE [LARGE SCALE GENOMIC DNA]</scope>
    <source>
        <strain evidence="2 3">SOSP1-30</strain>
    </source>
</reference>
<keyword evidence="1" id="KW-0812">Transmembrane</keyword>
<evidence type="ECO:0000313" key="2">
    <source>
        <dbReference type="EMBL" id="GHO53708.1"/>
    </source>
</evidence>
<proteinExistence type="predicted"/>
<accession>A0ABQ3ULY4</accession>
<gene>
    <name evidence="2" type="ORF">KSB_21830</name>
</gene>
<dbReference type="Proteomes" id="UP000654345">
    <property type="component" value="Unassembled WGS sequence"/>
</dbReference>
<dbReference type="RefSeq" id="WP_201370497.1">
    <property type="nucleotide sequence ID" value="NZ_BNJG01000001.1"/>
</dbReference>
<keyword evidence="3" id="KW-1185">Reference proteome</keyword>
<feature type="transmembrane region" description="Helical" evidence="1">
    <location>
        <begin position="12"/>
        <end position="35"/>
    </location>
</feature>
<feature type="transmembrane region" description="Helical" evidence="1">
    <location>
        <begin position="47"/>
        <end position="69"/>
    </location>
</feature>
<dbReference type="EMBL" id="BNJG01000001">
    <property type="protein sequence ID" value="GHO53708.1"/>
    <property type="molecule type" value="Genomic_DNA"/>
</dbReference>